<evidence type="ECO:0000313" key="4">
    <source>
        <dbReference type="EMBL" id="HIT85747.1"/>
    </source>
</evidence>
<organism evidence="4 5">
    <name type="scientific">Candidatus Ornithomonoglobus intestinigallinarum</name>
    <dbReference type="NCBI Taxonomy" id="2840894"/>
    <lineage>
        <taxon>Bacteria</taxon>
        <taxon>Bacillati</taxon>
        <taxon>Bacillota</taxon>
        <taxon>Clostridia</taxon>
        <taxon>Candidatus Ornithomonoglobus</taxon>
    </lineage>
</organism>
<comment type="similarity">
    <text evidence="1">Belongs to the Gfo/Idh/MocA family.</text>
</comment>
<proteinExistence type="inferred from homology"/>
<dbReference type="Gene3D" id="3.30.360.10">
    <property type="entry name" value="Dihydrodipicolinate Reductase, domain 2"/>
    <property type="match status" value="1"/>
</dbReference>
<feature type="domain" description="Gfo/Idh/MocA-like oxidoreductase N-terminal" evidence="2">
    <location>
        <begin position="7"/>
        <end position="126"/>
    </location>
</feature>
<comment type="caution">
    <text evidence="4">The sequence shown here is derived from an EMBL/GenBank/DDBJ whole genome shotgun (WGS) entry which is preliminary data.</text>
</comment>
<dbReference type="AlphaFoldDB" id="A0A9D1H354"/>
<dbReference type="Pfam" id="PF01408">
    <property type="entry name" value="GFO_IDH_MocA"/>
    <property type="match status" value="1"/>
</dbReference>
<evidence type="ECO:0000256" key="1">
    <source>
        <dbReference type="ARBA" id="ARBA00010928"/>
    </source>
</evidence>
<evidence type="ECO:0000313" key="5">
    <source>
        <dbReference type="Proteomes" id="UP000824165"/>
    </source>
</evidence>
<dbReference type="EMBL" id="DVLU01000073">
    <property type="protein sequence ID" value="HIT85747.1"/>
    <property type="molecule type" value="Genomic_DNA"/>
</dbReference>
<name>A0A9D1H354_9FIRM</name>
<dbReference type="GO" id="GO:0000166">
    <property type="term" value="F:nucleotide binding"/>
    <property type="evidence" value="ECO:0007669"/>
    <property type="project" value="InterPro"/>
</dbReference>
<protein>
    <submittedName>
        <fullName evidence="4">Gfo/Idh/MocA family oxidoreductase</fullName>
    </submittedName>
</protein>
<accession>A0A9D1H354</accession>
<dbReference type="InterPro" id="IPR000683">
    <property type="entry name" value="Gfo/Idh/MocA-like_OxRdtase_N"/>
</dbReference>
<evidence type="ECO:0000259" key="2">
    <source>
        <dbReference type="Pfam" id="PF01408"/>
    </source>
</evidence>
<reference evidence="4" key="1">
    <citation type="submission" date="2020-10" db="EMBL/GenBank/DDBJ databases">
        <authorList>
            <person name="Gilroy R."/>
        </authorList>
    </citation>
    <scope>NUCLEOTIDE SEQUENCE</scope>
    <source>
        <strain evidence="4">CHK181-108</strain>
    </source>
</reference>
<dbReference type="Gene3D" id="3.40.50.720">
    <property type="entry name" value="NAD(P)-binding Rossmann-like Domain"/>
    <property type="match status" value="1"/>
</dbReference>
<dbReference type="PANTHER" id="PTHR43377:SF2">
    <property type="entry name" value="BINDING ROSSMANN FOLD OXIDOREDUCTASE, PUTATIVE (AFU_ORTHOLOGUE AFUA_4G00560)-RELATED"/>
    <property type="match status" value="1"/>
</dbReference>
<dbReference type="Proteomes" id="UP000824165">
    <property type="component" value="Unassembled WGS sequence"/>
</dbReference>
<evidence type="ECO:0000259" key="3">
    <source>
        <dbReference type="Pfam" id="PF02894"/>
    </source>
</evidence>
<dbReference type="Pfam" id="PF02894">
    <property type="entry name" value="GFO_IDH_MocA_C"/>
    <property type="match status" value="1"/>
</dbReference>
<gene>
    <name evidence="4" type="ORF">IAA60_07585</name>
</gene>
<dbReference type="InterPro" id="IPR051450">
    <property type="entry name" value="Gfo/Idh/MocA_Oxidoreductases"/>
</dbReference>
<feature type="domain" description="Gfo/Idh/MocA-like oxidoreductase C-terminal" evidence="3">
    <location>
        <begin position="139"/>
        <end position="408"/>
    </location>
</feature>
<sequence length="421" mass="47284">MKQSTAIVIGCGQRGTAYADYVIENGDKLKITAIADPHDGRREYAKNRYNVEDANVFKDWREIAALPKMADFVIIATQDNMHYEPALAFIEKGYDLLLEKPMAPTVRECREITEAAEKKGVKVVVCHVLRFTNFWRKLKDIIKNGDIGDIVTVVHMENVGNTHQSHSYVRGNWRKTAESTPMLLAKSCHDIDILQWLIGKECRRAQSFGSLVYFVPKNRPAGAPDYCMDGCPAAEECFYHAKKLYYDDKQSWFRAIAAEKADPTDDEVMAAIKHGPYGRCVFACDNDVVDHQVVNLEYEDGVTASFTMNAFNEGGRYIRIFGTKGEIYGDMEHETIDLFSFGTRKHTIFDLEKIKGDITGGHGGGDTGIMEDALNYFAGEQTTDSICDVRTSYLNHVTAFAAEESRLQGNVADVAEFEKNN</sequence>
<dbReference type="InterPro" id="IPR036291">
    <property type="entry name" value="NAD(P)-bd_dom_sf"/>
</dbReference>
<dbReference type="PANTHER" id="PTHR43377">
    <property type="entry name" value="BILIVERDIN REDUCTASE A"/>
    <property type="match status" value="1"/>
</dbReference>
<dbReference type="SUPFAM" id="SSF55347">
    <property type="entry name" value="Glyceraldehyde-3-phosphate dehydrogenase-like, C-terminal domain"/>
    <property type="match status" value="1"/>
</dbReference>
<dbReference type="SUPFAM" id="SSF51735">
    <property type="entry name" value="NAD(P)-binding Rossmann-fold domains"/>
    <property type="match status" value="1"/>
</dbReference>
<reference evidence="4" key="2">
    <citation type="journal article" date="2021" name="PeerJ">
        <title>Extensive microbial diversity within the chicken gut microbiome revealed by metagenomics and culture.</title>
        <authorList>
            <person name="Gilroy R."/>
            <person name="Ravi A."/>
            <person name="Getino M."/>
            <person name="Pursley I."/>
            <person name="Horton D.L."/>
            <person name="Alikhan N.F."/>
            <person name="Baker D."/>
            <person name="Gharbi K."/>
            <person name="Hall N."/>
            <person name="Watson M."/>
            <person name="Adriaenssens E.M."/>
            <person name="Foster-Nyarko E."/>
            <person name="Jarju S."/>
            <person name="Secka A."/>
            <person name="Antonio M."/>
            <person name="Oren A."/>
            <person name="Chaudhuri R.R."/>
            <person name="La Ragione R."/>
            <person name="Hildebrand F."/>
            <person name="Pallen M.J."/>
        </authorList>
    </citation>
    <scope>NUCLEOTIDE SEQUENCE</scope>
    <source>
        <strain evidence="4">CHK181-108</strain>
    </source>
</reference>
<dbReference type="InterPro" id="IPR004104">
    <property type="entry name" value="Gfo/Idh/MocA-like_OxRdtase_C"/>
</dbReference>